<dbReference type="EMBL" id="QJHK01000017">
    <property type="protein sequence ID" value="PXY39531.1"/>
    <property type="molecule type" value="Genomic_DNA"/>
</dbReference>
<evidence type="ECO:0000313" key="1">
    <source>
        <dbReference type="EMBL" id="PXY39531.1"/>
    </source>
</evidence>
<keyword evidence="2" id="KW-1185">Reference proteome</keyword>
<dbReference type="Proteomes" id="UP000247903">
    <property type="component" value="Unassembled WGS sequence"/>
</dbReference>
<evidence type="ECO:0000313" key="2">
    <source>
        <dbReference type="Proteomes" id="UP000247903"/>
    </source>
</evidence>
<organism evidence="1 2">
    <name type="scientific">Flavobacterium cheongpyeongense</name>
    <dbReference type="NCBI Taxonomy" id="2212651"/>
    <lineage>
        <taxon>Bacteria</taxon>
        <taxon>Pseudomonadati</taxon>
        <taxon>Bacteroidota</taxon>
        <taxon>Flavobacteriia</taxon>
        <taxon>Flavobacteriales</taxon>
        <taxon>Flavobacteriaceae</taxon>
        <taxon>Flavobacterium</taxon>
    </lineage>
</organism>
<dbReference type="RefSeq" id="WP_110307831.1">
    <property type="nucleotide sequence ID" value="NZ_QJHK01000017.1"/>
</dbReference>
<accession>A0A2V4BL42</accession>
<proteinExistence type="predicted"/>
<dbReference type="OrthoDB" id="982911at2"/>
<dbReference type="AlphaFoldDB" id="A0A2V4BL42"/>
<gene>
    <name evidence="1" type="ORF">DMB65_17065</name>
</gene>
<comment type="caution">
    <text evidence="1">The sequence shown here is derived from an EMBL/GenBank/DDBJ whole genome shotgun (WGS) entry which is preliminary data.</text>
</comment>
<sequence>MKNFEGKNVLIAEREGVAGCMMTLKLKDNNEFTAKSVCFGITEINGNYKFRNDTVYFENVELGRGEKEFYK</sequence>
<name>A0A2V4BL42_9FLAO</name>
<reference evidence="1 2" key="1">
    <citation type="submission" date="2018-05" db="EMBL/GenBank/DDBJ databases">
        <title>Flavobacterium sp. strain IMCC34759, incomplete genome.</title>
        <authorList>
            <person name="Joung Y."/>
            <person name="Cho J."/>
        </authorList>
    </citation>
    <scope>NUCLEOTIDE SEQUENCE [LARGE SCALE GENOMIC DNA]</scope>
    <source>
        <strain evidence="1 2">IMCC34759</strain>
    </source>
</reference>
<protein>
    <submittedName>
        <fullName evidence="1">Uncharacterized protein</fullName>
    </submittedName>
</protein>